<keyword evidence="2" id="KW-1185">Reference proteome</keyword>
<reference evidence="1" key="1">
    <citation type="submission" date="2022-03" db="EMBL/GenBank/DDBJ databases">
        <title>Draft Genome Sequence of Firmicute Strain S0AB, a Heterotrophic Iron/Sulfur-Oxidizing Extreme Acidophile.</title>
        <authorList>
            <person name="Vergara E."/>
            <person name="Pakostova E."/>
            <person name="Johnson D.B."/>
            <person name="Holmes D.S."/>
        </authorList>
    </citation>
    <scope>NUCLEOTIDE SEQUENCE</scope>
    <source>
        <strain evidence="1">S0AB</strain>
    </source>
</reference>
<name>A0A9X2AFF0_9BACL</name>
<protein>
    <submittedName>
        <fullName evidence="1">Uncharacterized protein</fullName>
    </submittedName>
</protein>
<evidence type="ECO:0000313" key="2">
    <source>
        <dbReference type="Proteomes" id="UP001139263"/>
    </source>
</evidence>
<dbReference type="EMBL" id="JALBUF010000012">
    <property type="protein sequence ID" value="MCI0184362.1"/>
    <property type="molecule type" value="Genomic_DNA"/>
</dbReference>
<dbReference type="RefSeq" id="WP_241715972.1">
    <property type="nucleotide sequence ID" value="NZ_JALBUF010000012.1"/>
</dbReference>
<gene>
    <name evidence="1" type="ORF">MM817_02659</name>
</gene>
<proteinExistence type="predicted"/>
<organism evidence="1 2">
    <name type="scientific">Sulfoacidibacillus ferrooxidans</name>
    <dbReference type="NCBI Taxonomy" id="2005001"/>
    <lineage>
        <taxon>Bacteria</taxon>
        <taxon>Bacillati</taxon>
        <taxon>Bacillota</taxon>
        <taxon>Bacilli</taxon>
        <taxon>Bacillales</taxon>
        <taxon>Alicyclobacillaceae</taxon>
        <taxon>Sulfoacidibacillus</taxon>
    </lineage>
</organism>
<comment type="caution">
    <text evidence="1">The sequence shown here is derived from an EMBL/GenBank/DDBJ whole genome shotgun (WGS) entry which is preliminary data.</text>
</comment>
<accession>A0A9X2AFF0</accession>
<sequence length="149" mass="17290">MMDHEHFFKMQRHKHDQDIFHTLLREHEKIHREVTSLPNGIRTITTSEDPVIVSLLHDHVPAMHKRLQENIGLRFWDPAFVEIFAQREAIDMTVTLLTNGVQVEELSSDDNVVALIHAHGEAVSAFTREGFTASQRPSPLPVEYRFFKK</sequence>
<dbReference type="Proteomes" id="UP001139263">
    <property type="component" value="Unassembled WGS sequence"/>
</dbReference>
<dbReference type="AlphaFoldDB" id="A0A9X2AFF0"/>
<evidence type="ECO:0000313" key="1">
    <source>
        <dbReference type="EMBL" id="MCI0184362.1"/>
    </source>
</evidence>